<gene>
    <name evidence="1" type="ORF">CJ669_05230</name>
</gene>
<accession>A0A2S9SNJ6</accession>
<reference evidence="1 2" key="1">
    <citation type="submission" date="2017-09" db="EMBL/GenBank/DDBJ databases">
        <title>Reassesment of A. cryaerophilus.</title>
        <authorList>
            <person name="Perez-Cataluna A."/>
            <person name="Collado L."/>
            <person name="Salgado O."/>
            <person name="Lefinanco V."/>
            <person name="Figueras M.J."/>
        </authorList>
    </citation>
    <scope>NUCLEOTIDE SEQUENCE [LARGE SCALE GENOMIC DNA]</scope>
    <source>
        <strain evidence="1 2">LMG 9861</strain>
    </source>
</reference>
<evidence type="ECO:0000313" key="2">
    <source>
        <dbReference type="Proteomes" id="UP000239065"/>
    </source>
</evidence>
<dbReference type="EMBL" id="NXGJ01000004">
    <property type="protein sequence ID" value="PRM88155.1"/>
    <property type="molecule type" value="Genomic_DNA"/>
</dbReference>
<name>A0A2S9SNJ6_9BACT</name>
<dbReference type="Gene3D" id="3.90.1480.10">
    <property type="entry name" value="Alpha-2,3-sialyltransferase"/>
    <property type="match status" value="1"/>
</dbReference>
<proteinExistence type="predicted"/>
<comment type="caution">
    <text evidence="1">The sequence shown here is derived from an EMBL/GenBank/DDBJ whole genome shotgun (WGS) entry which is preliminary data.</text>
</comment>
<dbReference type="Pfam" id="PF08889">
    <property type="entry name" value="WbqC"/>
    <property type="match status" value="1"/>
</dbReference>
<dbReference type="InterPro" id="IPR014985">
    <property type="entry name" value="WbqC"/>
</dbReference>
<organism evidence="1 2">
    <name type="scientific">Aliarcobacter cryaerophilus</name>
    <dbReference type="NCBI Taxonomy" id="28198"/>
    <lineage>
        <taxon>Bacteria</taxon>
        <taxon>Pseudomonadati</taxon>
        <taxon>Campylobacterota</taxon>
        <taxon>Epsilonproteobacteria</taxon>
        <taxon>Campylobacterales</taxon>
        <taxon>Arcobacteraceae</taxon>
        <taxon>Aliarcobacter</taxon>
    </lineage>
</organism>
<dbReference type="RefSeq" id="WP_105909015.1">
    <property type="nucleotide sequence ID" value="NZ_NXGJ01000004.1"/>
</dbReference>
<dbReference type="Proteomes" id="UP000239065">
    <property type="component" value="Unassembled WGS sequence"/>
</dbReference>
<dbReference type="AlphaFoldDB" id="A0A2S9SNJ6"/>
<evidence type="ECO:0000313" key="1">
    <source>
        <dbReference type="EMBL" id="PRM88155.1"/>
    </source>
</evidence>
<evidence type="ECO:0008006" key="3">
    <source>
        <dbReference type="Google" id="ProtNLM"/>
    </source>
</evidence>
<protein>
    <recommendedName>
        <fullName evidence="3">WbqC family protein</fullName>
    </recommendedName>
</protein>
<sequence length="244" mass="28767">MSKLKNSEKGKRCFIIGTGRSIKKQDLTLLKDEIVIGVGGLFMHQDITIFNPKYYVLSPVFEYHKQYSDENSYVNWLSAMEQTLYKDTIYFLSDFDKPYLEIMKQNYKKSDYFKEVFQHIEELYNKNFDKLSDFNLASIEMLNKLFDIKIDIVFSSNLKSTTTKNERLVELLKQVNATHYLSGIGAKDYHSDKPFEKENIEVIWQDFKHPVYPQLHGEFIPYLSSIDLLFNCGIKKSREILRSI</sequence>